<organism evidence="5 6">
    <name type="scientific">Paenibacillus lentus</name>
    <dbReference type="NCBI Taxonomy" id="1338368"/>
    <lineage>
        <taxon>Bacteria</taxon>
        <taxon>Bacillati</taxon>
        <taxon>Bacillota</taxon>
        <taxon>Bacilli</taxon>
        <taxon>Bacillales</taxon>
        <taxon>Paenibacillaceae</taxon>
        <taxon>Paenibacillus</taxon>
    </lineage>
</organism>
<evidence type="ECO:0000256" key="2">
    <source>
        <dbReference type="ARBA" id="ARBA00023125"/>
    </source>
</evidence>
<accession>A0A3Q8SA21</accession>
<dbReference type="AlphaFoldDB" id="A0A3Q8SA21"/>
<feature type="domain" description="HTH lacI-type" evidence="4">
    <location>
        <begin position="2"/>
        <end position="56"/>
    </location>
</feature>
<dbReference type="GO" id="GO:0000976">
    <property type="term" value="F:transcription cis-regulatory region binding"/>
    <property type="evidence" value="ECO:0007669"/>
    <property type="project" value="TreeGrafter"/>
</dbReference>
<keyword evidence="2 5" id="KW-0238">DNA-binding</keyword>
<dbReference type="InterPro" id="IPR001761">
    <property type="entry name" value="Peripla_BP/Lac1_sug-bd_dom"/>
</dbReference>
<dbReference type="PANTHER" id="PTHR30146:SF105">
    <property type="entry name" value="CATABOLITE CONTROL PROTEIN B"/>
    <property type="match status" value="1"/>
</dbReference>
<reference evidence="5 6" key="1">
    <citation type="submission" date="2018-11" db="EMBL/GenBank/DDBJ databases">
        <title>Genome sequencing of Paenibacillus lentus DSM25539(T).</title>
        <authorList>
            <person name="Kook J.-K."/>
            <person name="Park S.-N."/>
            <person name="Lim Y.K."/>
        </authorList>
    </citation>
    <scope>NUCLEOTIDE SEQUENCE [LARGE SCALE GENOMIC DNA]</scope>
    <source>
        <strain evidence="5 6">DSM 25539</strain>
    </source>
</reference>
<name>A0A3Q8SA21_9BACL</name>
<dbReference type="InterPro" id="IPR028082">
    <property type="entry name" value="Peripla_BP_I"/>
</dbReference>
<dbReference type="SUPFAM" id="SSF53822">
    <property type="entry name" value="Periplasmic binding protein-like I"/>
    <property type="match status" value="1"/>
</dbReference>
<evidence type="ECO:0000256" key="3">
    <source>
        <dbReference type="ARBA" id="ARBA00023163"/>
    </source>
</evidence>
<dbReference type="CDD" id="cd01392">
    <property type="entry name" value="HTH_LacI"/>
    <property type="match status" value="1"/>
</dbReference>
<dbReference type="InterPro" id="IPR000843">
    <property type="entry name" value="HTH_LacI"/>
</dbReference>
<dbReference type="Pfam" id="PF00356">
    <property type="entry name" value="LacI"/>
    <property type="match status" value="1"/>
</dbReference>
<dbReference type="KEGG" id="plen:EIM92_06180"/>
<keyword evidence="3" id="KW-0804">Transcription</keyword>
<dbReference type="RefSeq" id="WP_125081938.1">
    <property type="nucleotide sequence ID" value="NZ_CP034248.1"/>
</dbReference>
<dbReference type="Gene3D" id="3.40.50.2300">
    <property type="match status" value="2"/>
</dbReference>
<evidence type="ECO:0000313" key="5">
    <source>
        <dbReference type="EMBL" id="AZK45842.1"/>
    </source>
</evidence>
<dbReference type="Gene3D" id="1.10.260.40">
    <property type="entry name" value="lambda repressor-like DNA-binding domains"/>
    <property type="match status" value="1"/>
</dbReference>
<dbReference type="PRINTS" id="PR00036">
    <property type="entry name" value="HTHLACI"/>
</dbReference>
<dbReference type="GO" id="GO:0003700">
    <property type="term" value="F:DNA-binding transcription factor activity"/>
    <property type="evidence" value="ECO:0007669"/>
    <property type="project" value="TreeGrafter"/>
</dbReference>
<keyword evidence="6" id="KW-1185">Reference proteome</keyword>
<proteinExistence type="predicted"/>
<dbReference type="CDD" id="cd06286">
    <property type="entry name" value="PBP1_CcpB-like"/>
    <property type="match status" value="1"/>
</dbReference>
<protein>
    <submittedName>
        <fullName evidence="5">LacI family DNA-binding transcriptional regulator</fullName>
    </submittedName>
</protein>
<dbReference type="SUPFAM" id="SSF47413">
    <property type="entry name" value="lambda repressor-like DNA-binding domains"/>
    <property type="match status" value="1"/>
</dbReference>
<dbReference type="SMART" id="SM00354">
    <property type="entry name" value="HTH_LACI"/>
    <property type="match status" value="1"/>
</dbReference>
<dbReference type="EMBL" id="CP034248">
    <property type="protein sequence ID" value="AZK45842.1"/>
    <property type="molecule type" value="Genomic_DNA"/>
</dbReference>
<dbReference type="Pfam" id="PF00532">
    <property type="entry name" value="Peripla_BP_1"/>
    <property type="match status" value="1"/>
</dbReference>
<evidence type="ECO:0000313" key="6">
    <source>
        <dbReference type="Proteomes" id="UP000273145"/>
    </source>
</evidence>
<evidence type="ECO:0000259" key="4">
    <source>
        <dbReference type="PROSITE" id="PS50932"/>
    </source>
</evidence>
<dbReference type="InterPro" id="IPR010982">
    <property type="entry name" value="Lambda_DNA-bd_dom_sf"/>
</dbReference>
<dbReference type="PROSITE" id="PS50932">
    <property type="entry name" value="HTH_LACI_2"/>
    <property type="match status" value="1"/>
</dbReference>
<evidence type="ECO:0000256" key="1">
    <source>
        <dbReference type="ARBA" id="ARBA00023015"/>
    </source>
</evidence>
<sequence>MPNIKQIAEAAGVSVSTVSRVLNNHPYVREDKRKAVEAAIERLQYSRNMNAVHLVKGATQTIGVILPQINNAYFGKVVEGIGQQALQVNYQLMLFQTGYRANEERKALRMLRDKIVDGLIIISRSLSLNQIEKYAKYGPITLCEEVRGRALSCVYFDHYTSFQKALTYLWDKGHRRIGYTINRRNSASSAVRHKAYLNTLASLGGESREAWIFDNCLHLEDGAKLLQHIRTMDDPPSALLITGDQVAAGLMIAAQNQGVRIPEELAIIGLDNQPISKLLGITTIDNRLNEIGAKAFSIIYRHIHEQTDEAIIQELGFKIIERSSV</sequence>
<dbReference type="OrthoDB" id="9798934at2"/>
<keyword evidence="1" id="KW-0805">Transcription regulation</keyword>
<gene>
    <name evidence="5" type="ORF">EIM92_06180</name>
</gene>
<dbReference type="PANTHER" id="PTHR30146">
    <property type="entry name" value="LACI-RELATED TRANSCRIPTIONAL REPRESSOR"/>
    <property type="match status" value="1"/>
</dbReference>
<dbReference type="Proteomes" id="UP000273145">
    <property type="component" value="Chromosome"/>
</dbReference>